<accession>A0A1I5AA18</accession>
<evidence type="ECO:0000313" key="2">
    <source>
        <dbReference type="Proteomes" id="UP000198769"/>
    </source>
</evidence>
<organism evidence="1 2">
    <name type="scientific">Chryseobacterium oleae</name>
    <dbReference type="NCBI Taxonomy" id="491207"/>
    <lineage>
        <taxon>Bacteria</taxon>
        <taxon>Pseudomonadati</taxon>
        <taxon>Bacteroidota</taxon>
        <taxon>Flavobacteriia</taxon>
        <taxon>Flavobacteriales</taxon>
        <taxon>Weeksellaceae</taxon>
        <taxon>Chryseobacterium group</taxon>
        <taxon>Chryseobacterium</taxon>
    </lineage>
</organism>
<sequence>MILKEIGILILINSEMPFNKKISSGDEICIWYGMYIIEEFS</sequence>
<dbReference type="Proteomes" id="UP000198769">
    <property type="component" value="Unassembled WGS sequence"/>
</dbReference>
<evidence type="ECO:0000313" key="1">
    <source>
        <dbReference type="EMBL" id="SFN59334.1"/>
    </source>
</evidence>
<protein>
    <submittedName>
        <fullName evidence="1">Uncharacterized protein</fullName>
    </submittedName>
</protein>
<keyword evidence="2" id="KW-1185">Reference proteome</keyword>
<reference evidence="2" key="1">
    <citation type="submission" date="2016-10" db="EMBL/GenBank/DDBJ databases">
        <authorList>
            <person name="Varghese N."/>
            <person name="Submissions S."/>
        </authorList>
    </citation>
    <scope>NUCLEOTIDE SEQUENCE [LARGE SCALE GENOMIC DNA]</scope>
    <source>
        <strain evidence="2">DSM 25575</strain>
    </source>
</reference>
<name>A0A1I5AA18_CHROL</name>
<gene>
    <name evidence="1" type="ORF">SAMN05421594_3444</name>
</gene>
<dbReference type="EMBL" id="FOVD01000005">
    <property type="protein sequence ID" value="SFN59334.1"/>
    <property type="molecule type" value="Genomic_DNA"/>
</dbReference>
<dbReference type="AlphaFoldDB" id="A0A1I5AA18"/>
<proteinExistence type="predicted"/>